<sequence length="51" mass="5388">WWRTGGQCQITGVRHGGDPANTAADSDFLVAHDGPPAIGTVLRRPAAIYTL</sequence>
<protein>
    <submittedName>
        <fullName evidence="1">Uncharacterized protein</fullName>
    </submittedName>
</protein>
<reference evidence="1 2" key="1">
    <citation type="journal article" date="2018" name="Front. Plant Sci.">
        <title>Red Clover (Trifolium pratense) and Zigzag Clover (T. medium) - A Picture of Genomic Similarities and Differences.</title>
        <authorList>
            <person name="Dluhosova J."/>
            <person name="Istvanek J."/>
            <person name="Nedelnik J."/>
            <person name="Repkova J."/>
        </authorList>
    </citation>
    <scope>NUCLEOTIDE SEQUENCE [LARGE SCALE GENOMIC DNA]</scope>
    <source>
        <strain evidence="2">cv. 10/8</strain>
        <tissue evidence="1">Leaf</tissue>
    </source>
</reference>
<comment type="caution">
    <text evidence="1">The sequence shown here is derived from an EMBL/GenBank/DDBJ whole genome shotgun (WGS) entry which is preliminary data.</text>
</comment>
<accession>A0A392QPL5</accession>
<keyword evidence="2" id="KW-1185">Reference proteome</keyword>
<evidence type="ECO:0000313" key="1">
    <source>
        <dbReference type="EMBL" id="MCI26331.1"/>
    </source>
</evidence>
<feature type="non-terminal residue" evidence="1">
    <location>
        <position position="1"/>
    </location>
</feature>
<evidence type="ECO:0000313" key="2">
    <source>
        <dbReference type="Proteomes" id="UP000265520"/>
    </source>
</evidence>
<dbReference type="Proteomes" id="UP000265520">
    <property type="component" value="Unassembled WGS sequence"/>
</dbReference>
<name>A0A392QPL5_9FABA</name>
<organism evidence="1 2">
    <name type="scientific">Trifolium medium</name>
    <dbReference type="NCBI Taxonomy" id="97028"/>
    <lineage>
        <taxon>Eukaryota</taxon>
        <taxon>Viridiplantae</taxon>
        <taxon>Streptophyta</taxon>
        <taxon>Embryophyta</taxon>
        <taxon>Tracheophyta</taxon>
        <taxon>Spermatophyta</taxon>
        <taxon>Magnoliopsida</taxon>
        <taxon>eudicotyledons</taxon>
        <taxon>Gunneridae</taxon>
        <taxon>Pentapetalae</taxon>
        <taxon>rosids</taxon>
        <taxon>fabids</taxon>
        <taxon>Fabales</taxon>
        <taxon>Fabaceae</taxon>
        <taxon>Papilionoideae</taxon>
        <taxon>50 kb inversion clade</taxon>
        <taxon>NPAAA clade</taxon>
        <taxon>Hologalegina</taxon>
        <taxon>IRL clade</taxon>
        <taxon>Trifolieae</taxon>
        <taxon>Trifolium</taxon>
    </lineage>
</organism>
<dbReference type="AlphaFoldDB" id="A0A392QPL5"/>
<dbReference type="EMBL" id="LXQA010152650">
    <property type="protein sequence ID" value="MCI26331.1"/>
    <property type="molecule type" value="Genomic_DNA"/>
</dbReference>
<proteinExistence type="predicted"/>